<dbReference type="PANTHER" id="PTHR24064">
    <property type="entry name" value="SOLUTE CARRIER FAMILY 22 MEMBER"/>
    <property type="match status" value="1"/>
</dbReference>
<dbReference type="InterPro" id="IPR005828">
    <property type="entry name" value="MFS_sugar_transport-like"/>
</dbReference>
<dbReference type="OrthoDB" id="433512at2759"/>
<sequence length="522" mass="57502">MLDLDHFGKNYKQEEEAQRNKKPWQLTWPQWKLVGLAGVGFFLDAYDLFIINQVTPLLAVVYFPDTGLPNQMQDLVKAGANIGCVIGQLLFGFLGDQFGRSFVYGKELILIIIATIICISVPSYFTGNQVLTWIFVTRIILGIGIGGDYPMSATVVSDRANIHRRGTLLTFIFANQGWGSFVGSLISIITLAAFKSDIKAGNVQHADKIWRILIGLSLVPALGTLYARLTLPESRKFELTRAEGGDSDVSMAEGGVEKHVEHEKTDKDVESQDSPRIVPHDDGDVKHHVVAVHRAHYQEFFAYFSHWPHLKVLLGTTLGWFLVDIAFYGINLNQSVVLQYIGYGGTTGDAWDKLFAVATGNIIITALGFLPGYYFTLFTIDIVGRKNLQFMGFAMTALFLGILAGEIDHIGKGPLLACFTFLQFFFNFGANTTTFIVAAESFPTRIRATAHGLSAATGKCGAILSSLVFNQLKAKIGTSNVLWIFFGTSVLGGLSTFLIDETMGIDPDEKDEAERRARGEIQ</sequence>
<dbReference type="CDD" id="cd17364">
    <property type="entry name" value="MFS_PhT"/>
    <property type="match status" value="1"/>
</dbReference>
<organism evidence="7 8">
    <name type="scientific">Serendipita vermifera MAFF 305830</name>
    <dbReference type="NCBI Taxonomy" id="933852"/>
    <lineage>
        <taxon>Eukaryota</taxon>
        <taxon>Fungi</taxon>
        <taxon>Dikarya</taxon>
        <taxon>Basidiomycota</taxon>
        <taxon>Agaricomycotina</taxon>
        <taxon>Agaricomycetes</taxon>
        <taxon>Sebacinales</taxon>
        <taxon>Serendipitaceae</taxon>
        <taxon>Serendipita</taxon>
    </lineage>
</organism>
<protein>
    <recommendedName>
        <fullName evidence="6">Major facilitator superfamily (MFS) profile domain-containing protein</fullName>
    </recommendedName>
</protein>
<gene>
    <name evidence="7" type="ORF">M408DRAFT_19564</name>
</gene>
<feature type="transmembrane region" description="Helical" evidence="5">
    <location>
        <begin position="75"/>
        <end position="95"/>
    </location>
</feature>
<dbReference type="SUPFAM" id="SSF103473">
    <property type="entry name" value="MFS general substrate transporter"/>
    <property type="match status" value="1"/>
</dbReference>
<dbReference type="AlphaFoldDB" id="A0A0C3BP71"/>
<feature type="transmembrane region" description="Helical" evidence="5">
    <location>
        <begin position="168"/>
        <end position="194"/>
    </location>
</feature>
<dbReference type="InterPro" id="IPR020846">
    <property type="entry name" value="MFS_dom"/>
</dbReference>
<dbReference type="InterPro" id="IPR036259">
    <property type="entry name" value="MFS_trans_sf"/>
</dbReference>
<keyword evidence="4 5" id="KW-0472">Membrane</keyword>
<evidence type="ECO:0000259" key="6">
    <source>
        <dbReference type="PROSITE" id="PS50850"/>
    </source>
</evidence>
<evidence type="ECO:0000256" key="3">
    <source>
        <dbReference type="ARBA" id="ARBA00022989"/>
    </source>
</evidence>
<feature type="transmembrane region" description="Helical" evidence="5">
    <location>
        <begin position="413"/>
        <end position="438"/>
    </location>
</feature>
<evidence type="ECO:0000256" key="2">
    <source>
        <dbReference type="ARBA" id="ARBA00022692"/>
    </source>
</evidence>
<feature type="transmembrane region" description="Helical" evidence="5">
    <location>
        <begin position="107"/>
        <end position="125"/>
    </location>
</feature>
<dbReference type="GO" id="GO:0022857">
    <property type="term" value="F:transmembrane transporter activity"/>
    <property type="evidence" value="ECO:0007669"/>
    <property type="project" value="InterPro"/>
</dbReference>
<evidence type="ECO:0000256" key="1">
    <source>
        <dbReference type="ARBA" id="ARBA00004141"/>
    </source>
</evidence>
<feature type="domain" description="Major facilitator superfamily (MFS) profile" evidence="6">
    <location>
        <begin position="33"/>
        <end position="504"/>
    </location>
</feature>
<comment type="subcellular location">
    <subcellularLocation>
        <location evidence="1">Membrane</location>
        <topology evidence="1">Multi-pass membrane protein</topology>
    </subcellularLocation>
</comment>
<name>A0A0C3BP71_SERVB</name>
<feature type="transmembrane region" description="Helical" evidence="5">
    <location>
        <begin position="209"/>
        <end position="231"/>
    </location>
</feature>
<dbReference type="InterPro" id="IPR005829">
    <property type="entry name" value="Sugar_transporter_CS"/>
</dbReference>
<evidence type="ECO:0000313" key="8">
    <source>
        <dbReference type="Proteomes" id="UP000054097"/>
    </source>
</evidence>
<dbReference type="Proteomes" id="UP000054097">
    <property type="component" value="Unassembled WGS sequence"/>
</dbReference>
<keyword evidence="2 5" id="KW-0812">Transmembrane</keyword>
<dbReference type="EMBL" id="KN824278">
    <property type="protein sequence ID" value="KIM33236.1"/>
    <property type="molecule type" value="Genomic_DNA"/>
</dbReference>
<keyword evidence="8" id="KW-1185">Reference proteome</keyword>
<dbReference type="PROSITE" id="PS50850">
    <property type="entry name" value="MFS"/>
    <property type="match status" value="1"/>
</dbReference>
<dbReference type="Gene3D" id="1.20.1250.20">
    <property type="entry name" value="MFS general substrate transporter like domains"/>
    <property type="match status" value="2"/>
</dbReference>
<feature type="transmembrane region" description="Helical" evidence="5">
    <location>
        <begin position="131"/>
        <end position="156"/>
    </location>
</feature>
<feature type="transmembrane region" description="Helical" evidence="5">
    <location>
        <begin position="481"/>
        <end position="499"/>
    </location>
</feature>
<dbReference type="STRING" id="933852.A0A0C3BP71"/>
<evidence type="ECO:0000256" key="4">
    <source>
        <dbReference type="ARBA" id="ARBA00023136"/>
    </source>
</evidence>
<feature type="transmembrane region" description="Helical" evidence="5">
    <location>
        <begin position="388"/>
        <end position="407"/>
    </location>
</feature>
<dbReference type="GO" id="GO:0016020">
    <property type="term" value="C:membrane"/>
    <property type="evidence" value="ECO:0007669"/>
    <property type="project" value="UniProtKB-SubCell"/>
</dbReference>
<keyword evidence="3 5" id="KW-1133">Transmembrane helix</keyword>
<proteinExistence type="predicted"/>
<reference evidence="7 8" key="1">
    <citation type="submission" date="2014-04" db="EMBL/GenBank/DDBJ databases">
        <authorList>
            <consortium name="DOE Joint Genome Institute"/>
            <person name="Kuo A."/>
            <person name="Zuccaro A."/>
            <person name="Kohler A."/>
            <person name="Nagy L.G."/>
            <person name="Floudas D."/>
            <person name="Copeland A."/>
            <person name="Barry K.W."/>
            <person name="Cichocki N."/>
            <person name="Veneault-Fourrey C."/>
            <person name="LaButti K."/>
            <person name="Lindquist E.A."/>
            <person name="Lipzen A."/>
            <person name="Lundell T."/>
            <person name="Morin E."/>
            <person name="Murat C."/>
            <person name="Sun H."/>
            <person name="Tunlid A."/>
            <person name="Henrissat B."/>
            <person name="Grigoriev I.V."/>
            <person name="Hibbett D.S."/>
            <person name="Martin F."/>
            <person name="Nordberg H.P."/>
            <person name="Cantor M.N."/>
            <person name="Hua S.X."/>
        </authorList>
    </citation>
    <scope>NUCLEOTIDE SEQUENCE [LARGE SCALE GENOMIC DNA]</scope>
    <source>
        <strain evidence="7 8">MAFF 305830</strain>
    </source>
</reference>
<reference evidence="8" key="2">
    <citation type="submission" date="2015-01" db="EMBL/GenBank/DDBJ databases">
        <title>Evolutionary Origins and Diversification of the Mycorrhizal Mutualists.</title>
        <authorList>
            <consortium name="DOE Joint Genome Institute"/>
            <consortium name="Mycorrhizal Genomics Consortium"/>
            <person name="Kohler A."/>
            <person name="Kuo A."/>
            <person name="Nagy L.G."/>
            <person name="Floudas D."/>
            <person name="Copeland A."/>
            <person name="Barry K.W."/>
            <person name="Cichocki N."/>
            <person name="Veneault-Fourrey C."/>
            <person name="LaButti K."/>
            <person name="Lindquist E.A."/>
            <person name="Lipzen A."/>
            <person name="Lundell T."/>
            <person name="Morin E."/>
            <person name="Murat C."/>
            <person name="Riley R."/>
            <person name="Ohm R."/>
            <person name="Sun H."/>
            <person name="Tunlid A."/>
            <person name="Henrissat B."/>
            <person name="Grigoriev I.V."/>
            <person name="Hibbett D.S."/>
            <person name="Martin F."/>
        </authorList>
    </citation>
    <scope>NUCLEOTIDE SEQUENCE [LARGE SCALE GENOMIC DNA]</scope>
    <source>
        <strain evidence="8">MAFF 305830</strain>
    </source>
</reference>
<evidence type="ECO:0000256" key="5">
    <source>
        <dbReference type="SAM" id="Phobius"/>
    </source>
</evidence>
<evidence type="ECO:0000313" key="7">
    <source>
        <dbReference type="EMBL" id="KIM33236.1"/>
    </source>
</evidence>
<feature type="transmembrane region" description="Helical" evidence="5">
    <location>
        <begin position="354"/>
        <end position="376"/>
    </location>
</feature>
<dbReference type="Pfam" id="PF00083">
    <property type="entry name" value="Sugar_tr"/>
    <property type="match status" value="1"/>
</dbReference>
<dbReference type="HOGENOM" id="CLU_001265_46_14_1"/>
<accession>A0A0C3BP71</accession>
<feature type="transmembrane region" description="Helical" evidence="5">
    <location>
        <begin position="33"/>
        <end position="55"/>
    </location>
</feature>
<feature type="transmembrane region" description="Helical" evidence="5">
    <location>
        <begin position="312"/>
        <end position="330"/>
    </location>
</feature>
<dbReference type="PROSITE" id="PS00216">
    <property type="entry name" value="SUGAR_TRANSPORT_1"/>
    <property type="match status" value="1"/>
</dbReference>